<dbReference type="EMBL" id="MN740701">
    <property type="protein sequence ID" value="QHU09018.1"/>
    <property type="molecule type" value="Genomic_DNA"/>
</dbReference>
<feature type="transmembrane region" description="Helical" evidence="1">
    <location>
        <begin position="6"/>
        <end position="25"/>
    </location>
</feature>
<dbReference type="AlphaFoldDB" id="A0A6C0JYP7"/>
<keyword evidence="1" id="KW-1133">Transmembrane helix</keyword>
<sequence>MVSLTPAIVAMFLFIVITYSAPEIIKKPTNVKPLDDLVKMSIVQRQYMMTGTILIGAIILATNYITDELLKGEKLF</sequence>
<keyword evidence="1" id="KW-0472">Membrane</keyword>
<name>A0A6C0JYP7_9ZZZZ</name>
<evidence type="ECO:0000256" key="1">
    <source>
        <dbReference type="SAM" id="Phobius"/>
    </source>
</evidence>
<accession>A0A6C0JYP7</accession>
<evidence type="ECO:0000313" key="2">
    <source>
        <dbReference type="EMBL" id="QHU09018.1"/>
    </source>
</evidence>
<feature type="transmembrane region" description="Helical" evidence="1">
    <location>
        <begin position="46"/>
        <end position="66"/>
    </location>
</feature>
<organism evidence="2">
    <name type="scientific">viral metagenome</name>
    <dbReference type="NCBI Taxonomy" id="1070528"/>
    <lineage>
        <taxon>unclassified sequences</taxon>
        <taxon>metagenomes</taxon>
        <taxon>organismal metagenomes</taxon>
    </lineage>
</organism>
<keyword evidence="1" id="KW-0812">Transmembrane</keyword>
<protein>
    <submittedName>
        <fullName evidence="2">Uncharacterized protein</fullName>
    </submittedName>
</protein>
<proteinExistence type="predicted"/>
<reference evidence="2" key="1">
    <citation type="journal article" date="2020" name="Nature">
        <title>Giant virus diversity and host interactions through global metagenomics.</title>
        <authorList>
            <person name="Schulz F."/>
            <person name="Roux S."/>
            <person name="Paez-Espino D."/>
            <person name="Jungbluth S."/>
            <person name="Walsh D.A."/>
            <person name="Denef V.J."/>
            <person name="McMahon K.D."/>
            <person name="Konstantinidis K.T."/>
            <person name="Eloe-Fadrosh E.A."/>
            <person name="Kyrpides N.C."/>
            <person name="Woyke T."/>
        </authorList>
    </citation>
    <scope>NUCLEOTIDE SEQUENCE</scope>
    <source>
        <strain evidence="2">GVMAG-S-1064190-84</strain>
    </source>
</reference>